<proteinExistence type="predicted"/>
<comment type="caution">
    <text evidence="1">The sequence shown here is derived from an EMBL/GenBank/DDBJ whole genome shotgun (WGS) entry which is preliminary data.</text>
</comment>
<organism evidence="1 2">
    <name type="scientific">Salinisphaera dokdonensis CL-ES53</name>
    <dbReference type="NCBI Taxonomy" id="1304272"/>
    <lineage>
        <taxon>Bacteria</taxon>
        <taxon>Pseudomonadati</taxon>
        <taxon>Pseudomonadota</taxon>
        <taxon>Gammaproteobacteria</taxon>
        <taxon>Salinisphaerales</taxon>
        <taxon>Salinisphaeraceae</taxon>
        <taxon>Salinisphaera</taxon>
    </lineage>
</organism>
<protein>
    <recommendedName>
        <fullName evidence="3">Glycine-zipper-containing OmpA-like membrane domain-containing protein</fullName>
    </recommendedName>
</protein>
<name>A0ABV2B0R0_9GAMM</name>
<evidence type="ECO:0008006" key="3">
    <source>
        <dbReference type="Google" id="ProtNLM"/>
    </source>
</evidence>
<sequence length="127" mass="12737">MGVLLLAGCASQRPVLYPNSTLQQRGGVAGDQAIEGCMQRAEAAGLDYSKGNVARRTAESGAIGGAGGAVAGAIYGSAARGAVAGAAGGATAGLIRGMFDRNDPAPVYRAYVNRCLAEQGYESIGWD</sequence>
<accession>A0ABV2B0R0</accession>
<dbReference type="Proteomes" id="UP001460888">
    <property type="component" value="Unassembled WGS sequence"/>
</dbReference>
<evidence type="ECO:0000313" key="2">
    <source>
        <dbReference type="Proteomes" id="UP001460888"/>
    </source>
</evidence>
<dbReference type="EMBL" id="APND01000002">
    <property type="protein sequence ID" value="MES1929160.1"/>
    <property type="molecule type" value="Genomic_DNA"/>
</dbReference>
<reference evidence="1 2" key="1">
    <citation type="submission" date="2013-03" db="EMBL/GenBank/DDBJ databases">
        <title>Salinisphaera dokdonensis CL-ES53 Genome Sequencing.</title>
        <authorList>
            <person name="Li C."/>
            <person name="Lai Q."/>
            <person name="Shao Z."/>
        </authorList>
    </citation>
    <scope>NUCLEOTIDE SEQUENCE [LARGE SCALE GENOMIC DNA]</scope>
    <source>
        <strain evidence="1 2">CL-ES53</strain>
    </source>
</reference>
<keyword evidence="2" id="KW-1185">Reference proteome</keyword>
<gene>
    <name evidence="1" type="ORF">SADO_07887</name>
</gene>
<evidence type="ECO:0000313" key="1">
    <source>
        <dbReference type="EMBL" id="MES1929160.1"/>
    </source>
</evidence>